<dbReference type="EMBL" id="KB706488">
    <property type="protein sequence ID" value="EMR67191.1"/>
    <property type="molecule type" value="Genomic_DNA"/>
</dbReference>
<reference evidence="5" key="1">
    <citation type="journal article" date="2013" name="Genome Announc.">
        <title>Draft genome sequence of the grapevine dieback fungus Eutypa lata UCR-EL1.</title>
        <authorList>
            <person name="Blanco-Ulate B."/>
            <person name="Rolshausen P.E."/>
            <person name="Cantu D."/>
        </authorList>
    </citation>
    <scope>NUCLEOTIDE SEQUENCE [LARGE SCALE GENOMIC DNA]</scope>
    <source>
        <strain evidence="5">UCR-EL1</strain>
    </source>
</reference>
<evidence type="ECO:0000256" key="2">
    <source>
        <dbReference type="SAM" id="SignalP"/>
    </source>
</evidence>
<gene>
    <name evidence="4" type="ORF">UCREL1_5805</name>
</gene>
<sequence length="242" mass="25170">MSAIKTIFTTALLLASGINAAVIPPRDSYPTTTISSTSTSSEGYPTTTTTSEGYPTTTSTSTSTSAPTPVPTYTPSESFRLTAETISGQDLTPSVEGREVGFTKINETEATLVLVPTADLTGSVFSTGTLNEATVNVAAFECPKVGTRQDAAGVIVRPGGTFTIPSAWPVDLQCGAATVGVKVLPEKTPGADESLQYQTGTWMACEGSRLGLTDAVVALGFRTETQRPLEGCVDVRLVPTYV</sequence>
<dbReference type="Proteomes" id="UP000012174">
    <property type="component" value="Unassembled WGS sequence"/>
</dbReference>
<accession>M7TBE2</accession>
<evidence type="ECO:0000313" key="5">
    <source>
        <dbReference type="Proteomes" id="UP000012174"/>
    </source>
</evidence>
<evidence type="ECO:0000259" key="3">
    <source>
        <dbReference type="Pfam" id="PF25484"/>
    </source>
</evidence>
<dbReference type="InterPro" id="IPR057229">
    <property type="entry name" value="DUF7907"/>
</dbReference>
<dbReference type="eggNOG" id="ENOG502SZBS">
    <property type="taxonomic scope" value="Eukaryota"/>
</dbReference>
<feature type="chain" id="PRO_5004085442" description="DUF7907 domain-containing protein" evidence="2">
    <location>
        <begin position="21"/>
        <end position="242"/>
    </location>
</feature>
<feature type="compositionally biased region" description="Low complexity" evidence="1">
    <location>
        <begin position="28"/>
        <end position="76"/>
    </location>
</feature>
<protein>
    <recommendedName>
        <fullName evidence="3">DUF7907 domain-containing protein</fullName>
    </recommendedName>
</protein>
<dbReference type="AlphaFoldDB" id="M7TBE2"/>
<dbReference type="HOGENOM" id="CLU_1147194_0_0_1"/>
<dbReference type="OMA" id="WMACEGS"/>
<organism evidence="4 5">
    <name type="scientific">Eutypa lata (strain UCR-EL1)</name>
    <name type="common">Grapevine dieback disease fungus</name>
    <name type="synonym">Eutypa armeniacae</name>
    <dbReference type="NCBI Taxonomy" id="1287681"/>
    <lineage>
        <taxon>Eukaryota</taxon>
        <taxon>Fungi</taxon>
        <taxon>Dikarya</taxon>
        <taxon>Ascomycota</taxon>
        <taxon>Pezizomycotina</taxon>
        <taxon>Sordariomycetes</taxon>
        <taxon>Xylariomycetidae</taxon>
        <taxon>Xylariales</taxon>
        <taxon>Diatrypaceae</taxon>
        <taxon>Eutypa</taxon>
    </lineage>
</organism>
<name>M7TBE2_EUTLA</name>
<evidence type="ECO:0000256" key="1">
    <source>
        <dbReference type="SAM" id="MobiDB-lite"/>
    </source>
</evidence>
<feature type="signal peptide" evidence="2">
    <location>
        <begin position="1"/>
        <end position="20"/>
    </location>
</feature>
<feature type="region of interest" description="Disordered" evidence="1">
    <location>
        <begin position="25"/>
        <end position="76"/>
    </location>
</feature>
<evidence type="ECO:0000313" key="4">
    <source>
        <dbReference type="EMBL" id="EMR67191.1"/>
    </source>
</evidence>
<dbReference type="OrthoDB" id="3518533at2759"/>
<dbReference type="Pfam" id="PF25484">
    <property type="entry name" value="DUF7907"/>
    <property type="match status" value="1"/>
</dbReference>
<feature type="domain" description="DUF7907" evidence="3">
    <location>
        <begin position="76"/>
        <end position="241"/>
    </location>
</feature>
<proteinExistence type="predicted"/>
<keyword evidence="2" id="KW-0732">Signal</keyword>
<keyword evidence="5" id="KW-1185">Reference proteome</keyword>
<dbReference type="KEGG" id="ela:UCREL1_5805"/>